<reference evidence="5" key="1">
    <citation type="submission" date="2021-09" db="EMBL/GenBank/DDBJ databases">
        <title>A high-quality genome of the endoparasitic fungus Hirsutella rhossiliensis with a comparison of Hirsutella genomes reveals transposable elements contributing to genome size variation.</title>
        <authorList>
            <person name="Lin R."/>
            <person name="Jiao Y."/>
            <person name="Sun X."/>
            <person name="Ling J."/>
            <person name="Xie B."/>
            <person name="Cheng X."/>
        </authorList>
    </citation>
    <scope>NUCLEOTIDE SEQUENCE</scope>
    <source>
        <strain evidence="5">HR02</strain>
    </source>
</reference>
<dbReference type="RefSeq" id="XP_044717896.1">
    <property type="nucleotide sequence ID" value="XM_044867009.1"/>
</dbReference>
<feature type="region of interest" description="Disordered" evidence="3">
    <location>
        <begin position="126"/>
        <end position="159"/>
    </location>
</feature>
<dbReference type="OrthoDB" id="5231586at2759"/>
<dbReference type="EMBL" id="JAIZPD010000010">
    <property type="protein sequence ID" value="KAH0960383.1"/>
    <property type="molecule type" value="Genomic_DNA"/>
</dbReference>
<keyword evidence="6" id="KW-1185">Reference proteome</keyword>
<feature type="compositionally biased region" description="Basic and acidic residues" evidence="3">
    <location>
        <begin position="139"/>
        <end position="153"/>
    </location>
</feature>
<keyword evidence="1 5" id="KW-0238">DNA-binding</keyword>
<dbReference type="Pfam" id="PF05225">
    <property type="entry name" value="HTH_psq"/>
    <property type="match status" value="1"/>
</dbReference>
<evidence type="ECO:0000313" key="5">
    <source>
        <dbReference type="EMBL" id="KAH0960383.1"/>
    </source>
</evidence>
<keyword evidence="2" id="KW-0539">Nucleus</keyword>
<protein>
    <submittedName>
        <fullName evidence="5">Tc5 transposase DNA-binding domain-containing protein</fullName>
    </submittedName>
</protein>
<evidence type="ECO:0000256" key="2">
    <source>
        <dbReference type="ARBA" id="ARBA00023242"/>
    </source>
</evidence>
<evidence type="ECO:0000313" key="6">
    <source>
        <dbReference type="Proteomes" id="UP000824596"/>
    </source>
</evidence>
<dbReference type="InterPro" id="IPR006600">
    <property type="entry name" value="HTH_CenpB_DNA-bd_dom"/>
</dbReference>
<evidence type="ECO:0000259" key="4">
    <source>
        <dbReference type="PROSITE" id="PS51253"/>
    </source>
</evidence>
<comment type="caution">
    <text evidence="5">The sequence shown here is derived from an EMBL/GenBank/DDBJ whole genome shotgun (WGS) entry which is preliminary data.</text>
</comment>
<sequence>MTATGDQLVPREERVLLAVRAYQQGQFESTRKAAAAYDVPQSTVSDRLRGVIRRRDAQVNNLKLTATEETALVQWILSMDERGMPPTVAYTRRMANLLLSERGKDPVGENWVRKFVGRHGEIKAKYSPIRLSTRQMRRPPKDPRMVRSSRGDETEMGDS</sequence>
<dbReference type="SMART" id="SM00674">
    <property type="entry name" value="CENPB"/>
    <property type="match status" value="1"/>
</dbReference>
<dbReference type="InterPro" id="IPR009057">
    <property type="entry name" value="Homeodomain-like_sf"/>
</dbReference>
<dbReference type="SUPFAM" id="SSF46689">
    <property type="entry name" value="Homeodomain-like"/>
    <property type="match status" value="1"/>
</dbReference>
<name>A0A9P8MR98_9HYPO</name>
<dbReference type="InterPro" id="IPR007889">
    <property type="entry name" value="HTH_Psq"/>
</dbReference>
<dbReference type="GeneID" id="68357667"/>
<dbReference type="Gene3D" id="1.10.10.60">
    <property type="entry name" value="Homeodomain-like"/>
    <property type="match status" value="1"/>
</dbReference>
<gene>
    <name evidence="5" type="ORF">HRG_08538</name>
</gene>
<evidence type="ECO:0000256" key="3">
    <source>
        <dbReference type="SAM" id="MobiDB-lite"/>
    </source>
</evidence>
<dbReference type="GO" id="GO:0003677">
    <property type="term" value="F:DNA binding"/>
    <property type="evidence" value="ECO:0007669"/>
    <property type="project" value="UniProtKB-KW"/>
</dbReference>
<proteinExistence type="predicted"/>
<feature type="domain" description="HTH CENPB-type" evidence="4">
    <location>
        <begin position="56"/>
        <end position="125"/>
    </location>
</feature>
<dbReference type="Pfam" id="PF03221">
    <property type="entry name" value="HTH_Tnp_Tc5"/>
    <property type="match status" value="1"/>
</dbReference>
<dbReference type="Proteomes" id="UP000824596">
    <property type="component" value="Unassembled WGS sequence"/>
</dbReference>
<organism evidence="5 6">
    <name type="scientific">Hirsutella rhossiliensis</name>
    <dbReference type="NCBI Taxonomy" id="111463"/>
    <lineage>
        <taxon>Eukaryota</taxon>
        <taxon>Fungi</taxon>
        <taxon>Dikarya</taxon>
        <taxon>Ascomycota</taxon>
        <taxon>Pezizomycotina</taxon>
        <taxon>Sordariomycetes</taxon>
        <taxon>Hypocreomycetidae</taxon>
        <taxon>Hypocreales</taxon>
        <taxon>Ophiocordycipitaceae</taxon>
        <taxon>Hirsutella</taxon>
    </lineage>
</organism>
<dbReference type="PROSITE" id="PS51253">
    <property type="entry name" value="HTH_CENPB"/>
    <property type="match status" value="1"/>
</dbReference>
<evidence type="ECO:0000256" key="1">
    <source>
        <dbReference type="ARBA" id="ARBA00023125"/>
    </source>
</evidence>
<dbReference type="AlphaFoldDB" id="A0A9P8MR98"/>
<accession>A0A9P8MR98</accession>